<keyword evidence="1 2" id="KW-0238">DNA-binding</keyword>
<dbReference type="Proteomes" id="UP000315003">
    <property type="component" value="Chromosome"/>
</dbReference>
<dbReference type="Gene3D" id="2.40.50.140">
    <property type="entry name" value="Nucleic acid-binding proteins"/>
    <property type="match status" value="1"/>
</dbReference>
<dbReference type="PANTHER" id="PTHR10302:SF27">
    <property type="entry name" value="SINGLE-STRANDED DNA-BINDING PROTEIN"/>
    <property type="match status" value="1"/>
</dbReference>
<sequence>MASFNRVILVGNLTRDVEVKAIPSGTPVADVTVAVNDRRKNSEGAWVDEATFVDVTLWGRNAEVASEYLGKGSPVLIEGRLKLDRWETDGQKRSKLRVICEKMQMLGSRGGGGSSAGASPAQAAGAVQESYGGGESYNTGSNQYGGGERSNAGMPEAGPSGSGSYGDSNIPF</sequence>
<dbReference type="NCBIfam" id="TIGR00621">
    <property type="entry name" value="ssb"/>
    <property type="match status" value="1"/>
</dbReference>
<feature type="region of interest" description="Disordered" evidence="4">
    <location>
        <begin position="109"/>
        <end position="172"/>
    </location>
</feature>
<organism evidence="5 6">
    <name type="scientific">Stieleria bergensis</name>
    <dbReference type="NCBI Taxonomy" id="2528025"/>
    <lineage>
        <taxon>Bacteria</taxon>
        <taxon>Pseudomonadati</taxon>
        <taxon>Planctomycetota</taxon>
        <taxon>Planctomycetia</taxon>
        <taxon>Pirellulales</taxon>
        <taxon>Pirellulaceae</taxon>
        <taxon>Stieleria</taxon>
    </lineage>
</organism>
<evidence type="ECO:0000256" key="4">
    <source>
        <dbReference type="SAM" id="MobiDB-lite"/>
    </source>
</evidence>
<evidence type="ECO:0000256" key="3">
    <source>
        <dbReference type="RuleBase" id="RU000524"/>
    </source>
</evidence>
<dbReference type="InterPro" id="IPR012340">
    <property type="entry name" value="NA-bd_OB-fold"/>
</dbReference>
<accession>A0A517SSC2</accession>
<dbReference type="OrthoDB" id="9809878at2"/>
<dbReference type="HAMAP" id="MF_00984">
    <property type="entry name" value="SSB"/>
    <property type="match status" value="1"/>
</dbReference>
<name>A0A517SSC2_9BACT</name>
<dbReference type="InterPro" id="IPR000424">
    <property type="entry name" value="Primosome_PriB/ssb"/>
</dbReference>
<reference evidence="5 6" key="1">
    <citation type="submission" date="2019-02" db="EMBL/GenBank/DDBJ databases">
        <title>Deep-cultivation of Planctomycetes and their phenomic and genomic characterization uncovers novel biology.</title>
        <authorList>
            <person name="Wiegand S."/>
            <person name="Jogler M."/>
            <person name="Boedeker C."/>
            <person name="Pinto D."/>
            <person name="Vollmers J."/>
            <person name="Rivas-Marin E."/>
            <person name="Kohn T."/>
            <person name="Peeters S.H."/>
            <person name="Heuer A."/>
            <person name="Rast P."/>
            <person name="Oberbeckmann S."/>
            <person name="Bunk B."/>
            <person name="Jeske O."/>
            <person name="Meyerdierks A."/>
            <person name="Storesund J.E."/>
            <person name="Kallscheuer N."/>
            <person name="Luecker S."/>
            <person name="Lage O.M."/>
            <person name="Pohl T."/>
            <person name="Merkel B.J."/>
            <person name="Hornburger P."/>
            <person name="Mueller R.-W."/>
            <person name="Bruemmer F."/>
            <person name="Labrenz M."/>
            <person name="Spormann A.M."/>
            <person name="Op den Camp H."/>
            <person name="Overmann J."/>
            <person name="Amann R."/>
            <person name="Jetten M.S.M."/>
            <person name="Mascher T."/>
            <person name="Medema M.H."/>
            <person name="Devos D.P."/>
            <person name="Kaster A.-K."/>
            <person name="Ovreas L."/>
            <person name="Rohde M."/>
            <person name="Galperin M.Y."/>
            <person name="Jogler C."/>
        </authorList>
    </citation>
    <scope>NUCLEOTIDE SEQUENCE [LARGE SCALE GENOMIC DNA]</scope>
    <source>
        <strain evidence="5 6">SV_7m_r</strain>
    </source>
</reference>
<evidence type="ECO:0000256" key="1">
    <source>
        <dbReference type="ARBA" id="ARBA00023125"/>
    </source>
</evidence>
<dbReference type="SUPFAM" id="SSF50249">
    <property type="entry name" value="Nucleic acid-binding proteins"/>
    <property type="match status" value="1"/>
</dbReference>
<comment type="subunit">
    <text evidence="2">Homotetramer.</text>
</comment>
<feature type="compositionally biased region" description="Low complexity" evidence="4">
    <location>
        <begin position="116"/>
        <end position="126"/>
    </location>
</feature>
<evidence type="ECO:0000313" key="6">
    <source>
        <dbReference type="Proteomes" id="UP000315003"/>
    </source>
</evidence>
<protein>
    <recommendedName>
        <fullName evidence="2 3">Single-stranded DNA-binding protein</fullName>
        <shortName evidence="2">SSB</shortName>
    </recommendedName>
</protein>
<dbReference type="PANTHER" id="PTHR10302">
    <property type="entry name" value="SINGLE-STRANDED DNA-BINDING PROTEIN"/>
    <property type="match status" value="1"/>
</dbReference>
<dbReference type="GO" id="GO:0006260">
    <property type="term" value="P:DNA replication"/>
    <property type="evidence" value="ECO:0007669"/>
    <property type="project" value="InterPro"/>
</dbReference>
<dbReference type="RefSeq" id="WP_145270603.1">
    <property type="nucleotide sequence ID" value="NZ_CP036272.1"/>
</dbReference>
<dbReference type="AlphaFoldDB" id="A0A517SSC2"/>
<comment type="caution">
    <text evidence="2">Lacks conserved residue(s) required for the propagation of feature annotation.</text>
</comment>
<proteinExistence type="inferred from homology"/>
<dbReference type="EMBL" id="CP036272">
    <property type="protein sequence ID" value="QDT59022.1"/>
    <property type="molecule type" value="Genomic_DNA"/>
</dbReference>
<evidence type="ECO:0000313" key="5">
    <source>
        <dbReference type="EMBL" id="QDT59022.1"/>
    </source>
</evidence>
<gene>
    <name evidence="5" type="primary">ssb</name>
    <name evidence="5" type="ORF">SV7mr_15260</name>
</gene>
<dbReference type="GO" id="GO:0003697">
    <property type="term" value="F:single-stranded DNA binding"/>
    <property type="evidence" value="ECO:0007669"/>
    <property type="project" value="UniProtKB-UniRule"/>
</dbReference>
<dbReference type="InterPro" id="IPR011344">
    <property type="entry name" value="ssDNA-bd"/>
</dbReference>
<dbReference type="GO" id="GO:0009295">
    <property type="term" value="C:nucleoid"/>
    <property type="evidence" value="ECO:0007669"/>
    <property type="project" value="TreeGrafter"/>
</dbReference>
<evidence type="ECO:0000256" key="2">
    <source>
        <dbReference type="HAMAP-Rule" id="MF_00984"/>
    </source>
</evidence>
<keyword evidence="6" id="KW-1185">Reference proteome</keyword>
<dbReference type="CDD" id="cd04496">
    <property type="entry name" value="SSB_OBF"/>
    <property type="match status" value="1"/>
</dbReference>
<dbReference type="PROSITE" id="PS50935">
    <property type="entry name" value="SSB"/>
    <property type="match status" value="1"/>
</dbReference>
<dbReference type="Pfam" id="PF00436">
    <property type="entry name" value="SSB"/>
    <property type="match status" value="1"/>
</dbReference>